<reference evidence="1 2" key="1">
    <citation type="journal article" date="2016" name="Sci. Rep.">
        <title>The Dendrobium catenatum Lindl. genome sequence provides insights into polysaccharide synthase, floral development and adaptive evolution.</title>
        <authorList>
            <person name="Zhang G.Q."/>
            <person name="Xu Q."/>
            <person name="Bian C."/>
            <person name="Tsai W.C."/>
            <person name="Yeh C.M."/>
            <person name="Liu K.W."/>
            <person name="Yoshida K."/>
            <person name="Zhang L.S."/>
            <person name="Chang S.B."/>
            <person name="Chen F."/>
            <person name="Shi Y."/>
            <person name="Su Y.Y."/>
            <person name="Zhang Y.Q."/>
            <person name="Chen L.J."/>
            <person name="Yin Y."/>
            <person name="Lin M."/>
            <person name="Huang H."/>
            <person name="Deng H."/>
            <person name="Wang Z.W."/>
            <person name="Zhu S.L."/>
            <person name="Zhao X."/>
            <person name="Deng C."/>
            <person name="Niu S.C."/>
            <person name="Huang J."/>
            <person name="Wang M."/>
            <person name="Liu G.H."/>
            <person name="Yang H.J."/>
            <person name="Xiao X.J."/>
            <person name="Hsiao Y.Y."/>
            <person name="Wu W.L."/>
            <person name="Chen Y.Y."/>
            <person name="Mitsuda N."/>
            <person name="Ohme-Takagi M."/>
            <person name="Luo Y.B."/>
            <person name="Van de Peer Y."/>
            <person name="Liu Z.J."/>
        </authorList>
    </citation>
    <scope>NUCLEOTIDE SEQUENCE [LARGE SCALE GENOMIC DNA]</scope>
    <source>
        <tissue evidence="1">The whole plant</tissue>
    </source>
</reference>
<proteinExistence type="predicted"/>
<protein>
    <recommendedName>
        <fullName evidence="3">RNase H type-1 domain-containing protein</fullName>
    </recommendedName>
</protein>
<keyword evidence="2" id="KW-1185">Reference proteome</keyword>
<sequence>MDDSIIVTNAITYASTYFSYIHSDHWDANQHELILSSWHPPPPRWIKINIDASLQCSKEAGIGGIFRDHKGRMLLSFGFSLMHWDIGALEWMAVRSLGKVIEYWMLNAKGMIVEGDNANVMSHF</sequence>
<accession>A0A2I0VG98</accession>
<dbReference type="PANTHER" id="PTHR47723">
    <property type="entry name" value="OS05G0353850 PROTEIN"/>
    <property type="match status" value="1"/>
</dbReference>
<reference evidence="1 2" key="2">
    <citation type="journal article" date="2017" name="Nature">
        <title>The Apostasia genome and the evolution of orchids.</title>
        <authorList>
            <person name="Zhang G.Q."/>
            <person name="Liu K.W."/>
            <person name="Li Z."/>
            <person name="Lohaus R."/>
            <person name="Hsiao Y.Y."/>
            <person name="Niu S.C."/>
            <person name="Wang J.Y."/>
            <person name="Lin Y.C."/>
            <person name="Xu Q."/>
            <person name="Chen L.J."/>
            <person name="Yoshida K."/>
            <person name="Fujiwara S."/>
            <person name="Wang Z.W."/>
            <person name="Zhang Y.Q."/>
            <person name="Mitsuda N."/>
            <person name="Wang M."/>
            <person name="Liu G.H."/>
            <person name="Pecoraro L."/>
            <person name="Huang H.X."/>
            <person name="Xiao X.J."/>
            <person name="Lin M."/>
            <person name="Wu X.Y."/>
            <person name="Wu W.L."/>
            <person name="Chen Y.Y."/>
            <person name="Chang S.B."/>
            <person name="Sakamoto S."/>
            <person name="Ohme-Takagi M."/>
            <person name="Yagi M."/>
            <person name="Zeng S.J."/>
            <person name="Shen C.Y."/>
            <person name="Yeh C.M."/>
            <person name="Luo Y.B."/>
            <person name="Tsai W.C."/>
            <person name="Van de Peer Y."/>
            <person name="Liu Z.J."/>
        </authorList>
    </citation>
    <scope>NUCLEOTIDE SEQUENCE [LARGE SCALE GENOMIC DNA]</scope>
    <source>
        <tissue evidence="1">The whole plant</tissue>
    </source>
</reference>
<dbReference type="AlphaFoldDB" id="A0A2I0VG98"/>
<evidence type="ECO:0000313" key="1">
    <source>
        <dbReference type="EMBL" id="PKU62439.1"/>
    </source>
</evidence>
<dbReference type="PANTHER" id="PTHR47723:SF19">
    <property type="entry name" value="POLYNUCLEOTIDYL TRANSFERASE, RIBONUCLEASE H-LIKE SUPERFAMILY PROTEIN"/>
    <property type="match status" value="1"/>
</dbReference>
<gene>
    <name evidence="1" type="ORF">MA16_Dca028967</name>
</gene>
<dbReference type="Proteomes" id="UP000233837">
    <property type="component" value="Unassembled WGS sequence"/>
</dbReference>
<dbReference type="InterPro" id="IPR053151">
    <property type="entry name" value="RNase_H-like"/>
</dbReference>
<evidence type="ECO:0008006" key="3">
    <source>
        <dbReference type="Google" id="ProtNLM"/>
    </source>
</evidence>
<name>A0A2I0VG98_9ASPA</name>
<evidence type="ECO:0000313" key="2">
    <source>
        <dbReference type="Proteomes" id="UP000233837"/>
    </source>
</evidence>
<dbReference type="EMBL" id="KZ504388">
    <property type="protein sequence ID" value="PKU62439.1"/>
    <property type="molecule type" value="Genomic_DNA"/>
</dbReference>
<organism evidence="1 2">
    <name type="scientific">Dendrobium catenatum</name>
    <dbReference type="NCBI Taxonomy" id="906689"/>
    <lineage>
        <taxon>Eukaryota</taxon>
        <taxon>Viridiplantae</taxon>
        <taxon>Streptophyta</taxon>
        <taxon>Embryophyta</taxon>
        <taxon>Tracheophyta</taxon>
        <taxon>Spermatophyta</taxon>
        <taxon>Magnoliopsida</taxon>
        <taxon>Liliopsida</taxon>
        <taxon>Asparagales</taxon>
        <taxon>Orchidaceae</taxon>
        <taxon>Epidendroideae</taxon>
        <taxon>Malaxideae</taxon>
        <taxon>Dendrobiinae</taxon>
        <taxon>Dendrobium</taxon>
    </lineage>
</organism>